<accession>A0AAV6YHW8</accession>
<reference evidence="1" key="1">
    <citation type="thesis" date="2020" institute="ProQuest LLC" country="789 East Eisenhower Parkway, Ann Arbor, MI, USA">
        <title>Comparative Genomics and Chromosome Evolution.</title>
        <authorList>
            <person name="Mudd A.B."/>
        </authorList>
    </citation>
    <scope>NUCLEOTIDE SEQUENCE</scope>
    <source>
        <strain evidence="1">237g6f4</strain>
        <tissue evidence="1">Blood</tissue>
    </source>
</reference>
<name>A0AAV6YHW8_ENGPU</name>
<proteinExistence type="predicted"/>
<dbReference type="Proteomes" id="UP000824782">
    <property type="component" value="Unassembled WGS sequence"/>
</dbReference>
<sequence>MVTDYSPSPCGLIRCCICDYTGSVCSLLPWRHYKMLDEVLDFTYREGLVCNIRPPPPPHLLYKDPTSP</sequence>
<protein>
    <submittedName>
        <fullName evidence="1">Uncharacterized protein</fullName>
    </submittedName>
</protein>
<evidence type="ECO:0000313" key="2">
    <source>
        <dbReference type="Proteomes" id="UP000824782"/>
    </source>
</evidence>
<keyword evidence="2" id="KW-1185">Reference proteome</keyword>
<dbReference type="EMBL" id="WNYA01038507">
    <property type="protein sequence ID" value="KAG8536772.1"/>
    <property type="molecule type" value="Genomic_DNA"/>
</dbReference>
<dbReference type="AlphaFoldDB" id="A0AAV6YHW8"/>
<organism evidence="1 2">
    <name type="scientific">Engystomops pustulosus</name>
    <name type="common">Tungara frog</name>
    <name type="synonym">Physalaemus pustulosus</name>
    <dbReference type="NCBI Taxonomy" id="76066"/>
    <lineage>
        <taxon>Eukaryota</taxon>
        <taxon>Metazoa</taxon>
        <taxon>Chordata</taxon>
        <taxon>Craniata</taxon>
        <taxon>Vertebrata</taxon>
        <taxon>Euteleostomi</taxon>
        <taxon>Amphibia</taxon>
        <taxon>Batrachia</taxon>
        <taxon>Anura</taxon>
        <taxon>Neobatrachia</taxon>
        <taxon>Hyloidea</taxon>
        <taxon>Leptodactylidae</taxon>
        <taxon>Leiuperinae</taxon>
        <taxon>Engystomops</taxon>
    </lineage>
</organism>
<evidence type="ECO:0000313" key="1">
    <source>
        <dbReference type="EMBL" id="KAG8536772.1"/>
    </source>
</evidence>
<comment type="caution">
    <text evidence="1">The sequence shown here is derived from an EMBL/GenBank/DDBJ whole genome shotgun (WGS) entry which is preliminary data.</text>
</comment>
<gene>
    <name evidence="1" type="ORF">GDO81_025707</name>
</gene>